<accession>A0A939DZI8</accession>
<keyword evidence="9" id="KW-0407">Ion channel</keyword>
<evidence type="ECO:0000259" key="12">
    <source>
        <dbReference type="PROSITE" id="PS51371"/>
    </source>
</evidence>
<dbReference type="Gene3D" id="1.10.3080.10">
    <property type="entry name" value="Clc chloride channel"/>
    <property type="match status" value="1"/>
</dbReference>
<feature type="transmembrane region" description="Helical" evidence="11">
    <location>
        <begin position="38"/>
        <end position="69"/>
    </location>
</feature>
<keyword evidence="14" id="KW-1185">Reference proteome</keyword>
<dbReference type="InterPro" id="IPR046342">
    <property type="entry name" value="CBS_dom_sf"/>
</dbReference>
<name>A0A939DZI8_9CORY</name>
<evidence type="ECO:0000256" key="10">
    <source>
        <dbReference type="PROSITE-ProRule" id="PRU00703"/>
    </source>
</evidence>
<feature type="domain" description="CBS" evidence="12">
    <location>
        <begin position="477"/>
        <end position="534"/>
    </location>
</feature>
<dbReference type="PROSITE" id="PS51371">
    <property type="entry name" value="CBS"/>
    <property type="match status" value="1"/>
</dbReference>
<gene>
    <name evidence="13" type="ORF">JZY06_05825</name>
</gene>
<evidence type="ECO:0000256" key="9">
    <source>
        <dbReference type="ARBA" id="ARBA00023303"/>
    </source>
</evidence>
<feature type="transmembrane region" description="Helical" evidence="11">
    <location>
        <begin position="334"/>
        <end position="355"/>
    </location>
</feature>
<evidence type="ECO:0000256" key="3">
    <source>
        <dbReference type="ARBA" id="ARBA00022692"/>
    </source>
</evidence>
<sequence length="574" mass="61419">MAPSSPSGARYPYHDEPTYSLGPVQDRRPGDYITSWRIVTMAVLAIPVGIAAALLSWLLQFLIGVITNLVFYQRLSADLTSPGFSPHPWWLILFAPVAGGMVIGVLARYGSPQIRGHGMPETMQAILINKSVIKPRLAFLKPFSAAVSIGTGGPFGAEGPIIMTGGAVGSTLAQMLKMSANERKTLLVAGAAAGMAATFNTTLAAVLLAVEILLFEFKPRSLVPVTSAVVTAIVARGPLMGREVKLPVDTSAWPQLDWKVNVEALVIAVAAVGVAWLSVQLIYRSDDAFHKLPFHWMWWPPLGGLIIGIGGLIQPKALGVGYDVMHDIMLGQGTAGMIISLFVVKLLIWGLSLGSGTSGSVLAPTFLIGASMGAVCGMFLPEVAPGFWAVIGLAAVTGGVLRAPLTGIVFTLELTHAWAAFTPLMVASIAAWGLSAIVMRRSILTEQLARRGLHVTMEYSVDPMESATVYQVMELEHFPVSDLEIKSSATLNDAMQVLLANEASIATVKKDDGTVVGSITMEDILRVRAHTLTEERIRVRNIAPVRWLSIRHTTSDDRATREELGQKTPGHDPD</sequence>
<evidence type="ECO:0000256" key="6">
    <source>
        <dbReference type="ARBA" id="ARBA00023136"/>
    </source>
</evidence>
<feature type="transmembrane region" description="Helical" evidence="11">
    <location>
        <begin position="361"/>
        <end position="380"/>
    </location>
</feature>
<evidence type="ECO:0000313" key="13">
    <source>
        <dbReference type="EMBL" id="MBN9644139.1"/>
    </source>
</evidence>
<feature type="transmembrane region" description="Helical" evidence="11">
    <location>
        <begin position="89"/>
        <end position="109"/>
    </location>
</feature>
<keyword evidence="6 11" id="KW-0472">Membrane</keyword>
<keyword evidence="5" id="KW-0406">Ion transport</keyword>
<feature type="transmembrane region" description="Helical" evidence="11">
    <location>
        <begin position="185"/>
        <end position="215"/>
    </location>
</feature>
<feature type="transmembrane region" description="Helical" evidence="11">
    <location>
        <begin position="295"/>
        <end position="313"/>
    </location>
</feature>
<dbReference type="CDD" id="cd00400">
    <property type="entry name" value="Voltage_gated_ClC"/>
    <property type="match status" value="1"/>
</dbReference>
<feature type="transmembrane region" description="Helical" evidence="11">
    <location>
        <begin position="418"/>
        <end position="438"/>
    </location>
</feature>
<comment type="subcellular location">
    <subcellularLocation>
        <location evidence="1">Membrane</location>
        <topology evidence="1">Multi-pass membrane protein</topology>
    </subcellularLocation>
</comment>
<dbReference type="PANTHER" id="PTHR43427:SF6">
    <property type="entry name" value="CHLORIDE CHANNEL PROTEIN CLC-E"/>
    <property type="match status" value="1"/>
</dbReference>
<dbReference type="Gene3D" id="3.10.580.10">
    <property type="entry name" value="CBS-domain"/>
    <property type="match status" value="1"/>
</dbReference>
<dbReference type="PRINTS" id="PR00762">
    <property type="entry name" value="CLCHANNEL"/>
</dbReference>
<evidence type="ECO:0000256" key="7">
    <source>
        <dbReference type="ARBA" id="ARBA00023173"/>
    </source>
</evidence>
<keyword evidence="3 11" id="KW-0812">Transmembrane</keyword>
<evidence type="ECO:0000256" key="11">
    <source>
        <dbReference type="SAM" id="Phobius"/>
    </source>
</evidence>
<dbReference type="Proteomes" id="UP000664332">
    <property type="component" value="Unassembled WGS sequence"/>
</dbReference>
<dbReference type="SUPFAM" id="SSF54631">
    <property type="entry name" value="CBS-domain pair"/>
    <property type="match status" value="1"/>
</dbReference>
<dbReference type="GO" id="GO:0005254">
    <property type="term" value="F:chloride channel activity"/>
    <property type="evidence" value="ECO:0007669"/>
    <property type="project" value="UniProtKB-KW"/>
</dbReference>
<evidence type="ECO:0000256" key="8">
    <source>
        <dbReference type="ARBA" id="ARBA00023214"/>
    </source>
</evidence>
<evidence type="ECO:0000256" key="4">
    <source>
        <dbReference type="ARBA" id="ARBA00022989"/>
    </source>
</evidence>
<dbReference type="GO" id="GO:0034707">
    <property type="term" value="C:chloride channel complex"/>
    <property type="evidence" value="ECO:0007669"/>
    <property type="project" value="UniProtKB-KW"/>
</dbReference>
<keyword evidence="10" id="KW-0129">CBS domain</keyword>
<dbReference type="SUPFAM" id="SSF81340">
    <property type="entry name" value="Clc chloride channel"/>
    <property type="match status" value="1"/>
</dbReference>
<dbReference type="InterPro" id="IPR001807">
    <property type="entry name" value="ClC"/>
</dbReference>
<dbReference type="PANTHER" id="PTHR43427">
    <property type="entry name" value="CHLORIDE CHANNEL PROTEIN CLC-E"/>
    <property type="match status" value="1"/>
</dbReference>
<keyword evidence="4 11" id="KW-1133">Transmembrane helix</keyword>
<dbReference type="RefSeq" id="WP_207119090.1">
    <property type="nucleotide sequence ID" value="NZ_JAFLEQ010000008.1"/>
</dbReference>
<dbReference type="AlphaFoldDB" id="A0A939DZI8"/>
<protein>
    <submittedName>
        <fullName evidence="13">Chloride channel protein</fullName>
    </submittedName>
</protein>
<reference evidence="13" key="1">
    <citation type="submission" date="2021-03" db="EMBL/GenBank/DDBJ databases">
        <authorList>
            <person name="Sun Q."/>
        </authorList>
    </citation>
    <scope>NUCLEOTIDE SEQUENCE</scope>
    <source>
        <strain evidence="13">CCM 8862</strain>
    </source>
</reference>
<evidence type="ECO:0000313" key="14">
    <source>
        <dbReference type="Proteomes" id="UP000664332"/>
    </source>
</evidence>
<dbReference type="EMBL" id="JAFLEQ010000008">
    <property type="protein sequence ID" value="MBN9644139.1"/>
    <property type="molecule type" value="Genomic_DNA"/>
</dbReference>
<keyword evidence="7" id="KW-0869">Chloride channel</keyword>
<feature type="transmembrane region" description="Helical" evidence="11">
    <location>
        <begin position="260"/>
        <end position="283"/>
    </location>
</feature>
<dbReference type="InterPro" id="IPR000644">
    <property type="entry name" value="CBS_dom"/>
</dbReference>
<keyword evidence="8" id="KW-0868">Chloride</keyword>
<dbReference type="InterPro" id="IPR014743">
    <property type="entry name" value="Cl-channel_core"/>
</dbReference>
<dbReference type="Pfam" id="PF00654">
    <property type="entry name" value="Voltage_CLC"/>
    <property type="match status" value="1"/>
</dbReference>
<evidence type="ECO:0000256" key="1">
    <source>
        <dbReference type="ARBA" id="ARBA00004141"/>
    </source>
</evidence>
<proteinExistence type="predicted"/>
<keyword evidence="2" id="KW-0813">Transport</keyword>
<comment type="caution">
    <text evidence="13">The sequence shown here is derived from an EMBL/GenBank/DDBJ whole genome shotgun (WGS) entry which is preliminary data.</text>
</comment>
<organism evidence="13 14">
    <name type="scientific">Corynebacterium mendelii</name>
    <dbReference type="NCBI Taxonomy" id="2765362"/>
    <lineage>
        <taxon>Bacteria</taxon>
        <taxon>Bacillati</taxon>
        <taxon>Actinomycetota</taxon>
        <taxon>Actinomycetes</taxon>
        <taxon>Mycobacteriales</taxon>
        <taxon>Corynebacteriaceae</taxon>
        <taxon>Corynebacterium</taxon>
    </lineage>
</organism>
<dbReference type="InterPro" id="IPR050368">
    <property type="entry name" value="ClC-type_chloride_channel"/>
</dbReference>
<feature type="transmembrane region" description="Helical" evidence="11">
    <location>
        <begin position="387"/>
        <end position="412"/>
    </location>
</feature>
<evidence type="ECO:0000256" key="5">
    <source>
        <dbReference type="ARBA" id="ARBA00023065"/>
    </source>
</evidence>
<evidence type="ECO:0000256" key="2">
    <source>
        <dbReference type="ARBA" id="ARBA00022448"/>
    </source>
</evidence>